<dbReference type="InterPro" id="IPR036188">
    <property type="entry name" value="FAD/NAD-bd_sf"/>
</dbReference>
<keyword evidence="2" id="KW-0285">Flavoprotein</keyword>
<evidence type="ECO:0000256" key="2">
    <source>
        <dbReference type="ARBA" id="ARBA00022630"/>
    </source>
</evidence>
<evidence type="ECO:0000256" key="3">
    <source>
        <dbReference type="ARBA" id="ARBA00022827"/>
    </source>
</evidence>
<dbReference type="InterPro" id="IPR002938">
    <property type="entry name" value="FAD-bd"/>
</dbReference>
<dbReference type="InterPro" id="IPR050641">
    <property type="entry name" value="RIFMO-like"/>
</dbReference>
<comment type="cofactor">
    <cofactor evidence="1">
        <name>FAD</name>
        <dbReference type="ChEBI" id="CHEBI:57692"/>
    </cofactor>
</comment>
<dbReference type="Gene3D" id="3.30.70.2450">
    <property type="match status" value="1"/>
</dbReference>
<gene>
    <name evidence="5" type="ORF">KC717_02240</name>
</gene>
<feature type="domain" description="FAD-binding" evidence="4">
    <location>
        <begin position="3"/>
        <end position="298"/>
    </location>
</feature>
<dbReference type="PANTHER" id="PTHR43004">
    <property type="entry name" value="TRK SYSTEM POTASSIUM UPTAKE PROTEIN"/>
    <property type="match status" value="1"/>
</dbReference>
<name>A0A955L7V9_9BACT</name>
<dbReference type="GO" id="GO:0016709">
    <property type="term" value="F:oxidoreductase activity, acting on paired donors, with incorporation or reduction of molecular oxygen, NAD(P)H as one donor, and incorporation of one atom of oxygen"/>
    <property type="evidence" value="ECO:0007669"/>
    <property type="project" value="UniProtKB-ARBA"/>
</dbReference>
<dbReference type="GO" id="GO:0071949">
    <property type="term" value="F:FAD binding"/>
    <property type="evidence" value="ECO:0007669"/>
    <property type="project" value="InterPro"/>
</dbReference>
<dbReference type="PRINTS" id="PR00420">
    <property type="entry name" value="RNGMNOXGNASE"/>
</dbReference>
<accession>A0A955L7V9</accession>
<dbReference type="EMBL" id="JAGQLH010000020">
    <property type="protein sequence ID" value="MCA9385447.1"/>
    <property type="molecule type" value="Genomic_DNA"/>
</dbReference>
<organism evidence="5 6">
    <name type="scientific">Candidatus Dojkabacteria bacterium</name>
    <dbReference type="NCBI Taxonomy" id="2099670"/>
    <lineage>
        <taxon>Bacteria</taxon>
        <taxon>Candidatus Dojkabacteria</taxon>
    </lineage>
</organism>
<proteinExistence type="predicted"/>
<dbReference type="PANTHER" id="PTHR43004:SF19">
    <property type="entry name" value="BINDING MONOOXYGENASE, PUTATIVE (JCVI)-RELATED"/>
    <property type="match status" value="1"/>
</dbReference>
<keyword evidence="5" id="KW-0560">Oxidoreductase</keyword>
<dbReference type="Gene3D" id="3.50.50.60">
    <property type="entry name" value="FAD/NAD(P)-binding domain"/>
    <property type="match status" value="1"/>
</dbReference>
<dbReference type="Proteomes" id="UP000754563">
    <property type="component" value="Unassembled WGS sequence"/>
</dbReference>
<evidence type="ECO:0000313" key="6">
    <source>
        <dbReference type="Proteomes" id="UP000754563"/>
    </source>
</evidence>
<evidence type="ECO:0000313" key="5">
    <source>
        <dbReference type="EMBL" id="MCA9385447.1"/>
    </source>
</evidence>
<sequence length="357" mass="40236">MVIVIIGAGPSGLSVALELARRGFTNIRVIEKTTYPTTKGKALAIHPHTLELFEPSGLTKELLPLARKINHLQLCKNKQKRELVITGIHHRYDYLAALEQEEIEKILISLLKINTVKIERGKELTDIKPRTKQIVVKTKDGEHEQINYDLLIGADGVYSTTRQLMNIAFEGSDDETIWTQAEVQVKNPEKISQAYLYMDKMPFMAAIPAGKDVFRIVTPSHNVLERFSSTYKTYTNFEVEKVLWDSEFTVGYRAAETMYKDSVVLIGDAANVHSPIGGRGMNKGMEDAYSLAESLANDIPLENWARERERQGRKIVRTIKFISLFVQNKGILGNVSASVAFNLIPFVRKFVVKGIVE</sequence>
<protein>
    <submittedName>
        <fullName evidence="5">FAD-dependent monooxygenase</fullName>
    </submittedName>
</protein>
<keyword evidence="3" id="KW-0274">FAD</keyword>
<comment type="caution">
    <text evidence="5">The sequence shown here is derived from an EMBL/GenBank/DDBJ whole genome shotgun (WGS) entry which is preliminary data.</text>
</comment>
<dbReference type="SUPFAM" id="SSF51905">
    <property type="entry name" value="FAD/NAD(P)-binding domain"/>
    <property type="match status" value="1"/>
</dbReference>
<evidence type="ECO:0000256" key="1">
    <source>
        <dbReference type="ARBA" id="ARBA00001974"/>
    </source>
</evidence>
<evidence type="ECO:0000259" key="4">
    <source>
        <dbReference type="Pfam" id="PF01494"/>
    </source>
</evidence>
<reference evidence="5" key="1">
    <citation type="submission" date="2020-04" db="EMBL/GenBank/DDBJ databases">
        <authorList>
            <person name="Zhang T."/>
        </authorList>
    </citation>
    <scope>NUCLEOTIDE SEQUENCE</scope>
    <source>
        <strain evidence="5">HKST-UBA11</strain>
    </source>
</reference>
<dbReference type="AlphaFoldDB" id="A0A955L7V9"/>
<keyword evidence="5" id="KW-0503">Monooxygenase</keyword>
<dbReference type="Pfam" id="PF01494">
    <property type="entry name" value="FAD_binding_3"/>
    <property type="match status" value="1"/>
</dbReference>
<reference evidence="5" key="2">
    <citation type="journal article" date="2021" name="Microbiome">
        <title>Successional dynamics and alternative stable states in a saline activated sludge microbial community over 9 years.</title>
        <authorList>
            <person name="Wang Y."/>
            <person name="Ye J."/>
            <person name="Ju F."/>
            <person name="Liu L."/>
            <person name="Boyd J.A."/>
            <person name="Deng Y."/>
            <person name="Parks D.H."/>
            <person name="Jiang X."/>
            <person name="Yin X."/>
            <person name="Woodcroft B.J."/>
            <person name="Tyson G.W."/>
            <person name="Hugenholtz P."/>
            <person name="Polz M.F."/>
            <person name="Zhang T."/>
        </authorList>
    </citation>
    <scope>NUCLEOTIDE SEQUENCE</scope>
    <source>
        <strain evidence="5">HKST-UBA11</strain>
    </source>
</reference>